<dbReference type="PANTHER" id="PTHR43692">
    <property type="entry name" value="UDP-N-ACETYLMURAMOYLALANINE--D-GLUTAMATE LIGASE"/>
    <property type="match status" value="1"/>
</dbReference>
<dbReference type="Gene3D" id="3.40.50.720">
    <property type="entry name" value="NAD(P)-binding Rossmann-like Domain"/>
    <property type="match status" value="1"/>
</dbReference>
<sequence>MNILSQVKQKKILILGLGREGLSTYLFLRKQFPDKILTLADKFSLNELPKSSQVQIAKDKKVKLSLGKGYLKEVRGFDLVFVTPGISDTILEKVKETQTIISTNLELFFELFKGKIIGVTGTKGKSTTASLIFHVLKQSGLNAILAGNIGEPALSYLDDINSDSLVVLELSSFQLMRFKKSPYIAVIQNIVPEHLDYHLSFKKYVEAKTNIVNYQTKNDFVIYNSTSILATEIAQKSRAKKISFSLFSKEFEKTILPIKSIPLRGKFNLQNIIPAILIGRLLGISDKKIGLAIKNFKPLEHRLEFIRSIDGVEYYNDSLSTIPESAIAAIETFPDKYKVLILGGYDRGLDFKKLAKVIYSAKIRGIILFPTTGKKIWEVIKKIFKNKNLPQSKFVTNMKDAVKQVFSWAKKGDVVLLSPASPSFSGFKDYKDRGDQFKKEVLNLQQKT</sequence>
<dbReference type="GO" id="GO:0071555">
    <property type="term" value="P:cell wall organization"/>
    <property type="evidence" value="ECO:0007669"/>
    <property type="project" value="UniProtKB-KW"/>
</dbReference>
<keyword evidence="5 9" id="KW-0132">Cell division</keyword>
<keyword evidence="4 9" id="KW-0436">Ligase</keyword>
<feature type="domain" description="Mur ligase C-terminal" evidence="11">
    <location>
        <begin position="301"/>
        <end position="420"/>
    </location>
</feature>
<dbReference type="AlphaFoldDB" id="A0A1F7IHD3"/>
<organism evidence="13 14">
    <name type="scientific">Candidatus Roizmanbacteria bacterium RIFCSPLOWO2_01_FULL_35_13</name>
    <dbReference type="NCBI Taxonomy" id="1802055"/>
    <lineage>
        <taxon>Bacteria</taxon>
        <taxon>Candidatus Roizmaniibacteriota</taxon>
    </lineage>
</organism>
<evidence type="ECO:0000256" key="10">
    <source>
        <dbReference type="RuleBase" id="RU003664"/>
    </source>
</evidence>
<dbReference type="HAMAP" id="MF_00639">
    <property type="entry name" value="MurD"/>
    <property type="match status" value="1"/>
</dbReference>
<dbReference type="InterPro" id="IPR004101">
    <property type="entry name" value="Mur_ligase_C"/>
</dbReference>
<evidence type="ECO:0000256" key="1">
    <source>
        <dbReference type="ARBA" id="ARBA00004496"/>
    </source>
</evidence>
<dbReference type="Proteomes" id="UP000179270">
    <property type="component" value="Unassembled WGS sequence"/>
</dbReference>
<proteinExistence type="inferred from homology"/>
<dbReference type="EC" id="6.3.2.9" evidence="9 10"/>
<comment type="function">
    <text evidence="9 10">Cell wall formation. Catalyzes the addition of glutamate to the nucleotide precursor UDP-N-acetylmuramoyl-L-alanine (UMA).</text>
</comment>
<dbReference type="InterPro" id="IPR018109">
    <property type="entry name" value="Folylpolyglutamate_synth_CS"/>
</dbReference>
<comment type="caution">
    <text evidence="13">The sequence shown here is derived from an EMBL/GenBank/DDBJ whole genome shotgun (WGS) entry which is preliminary data.</text>
</comment>
<evidence type="ECO:0000259" key="11">
    <source>
        <dbReference type="Pfam" id="PF02875"/>
    </source>
</evidence>
<keyword evidence="7 9" id="KW-0067">ATP-binding</keyword>
<gene>
    <name evidence="9" type="primary">murD</name>
    <name evidence="13" type="ORF">A3A74_00955</name>
</gene>
<name>A0A1F7IHD3_9BACT</name>
<dbReference type="Gene3D" id="3.40.1190.10">
    <property type="entry name" value="Mur-like, catalytic domain"/>
    <property type="match status" value="1"/>
</dbReference>
<accession>A0A1F7IHD3</accession>
<evidence type="ECO:0000256" key="5">
    <source>
        <dbReference type="ARBA" id="ARBA00022618"/>
    </source>
</evidence>
<evidence type="ECO:0000313" key="13">
    <source>
        <dbReference type="EMBL" id="OGK42767.1"/>
    </source>
</evidence>
<dbReference type="STRING" id="1802055.A3A74_00955"/>
<reference evidence="13 14" key="1">
    <citation type="journal article" date="2016" name="Nat. Commun.">
        <title>Thousands of microbial genomes shed light on interconnected biogeochemical processes in an aquifer system.</title>
        <authorList>
            <person name="Anantharaman K."/>
            <person name="Brown C.T."/>
            <person name="Hug L.A."/>
            <person name="Sharon I."/>
            <person name="Castelle C.J."/>
            <person name="Probst A.J."/>
            <person name="Thomas B.C."/>
            <person name="Singh A."/>
            <person name="Wilkins M.J."/>
            <person name="Karaoz U."/>
            <person name="Brodie E.L."/>
            <person name="Williams K.H."/>
            <person name="Hubbard S.S."/>
            <person name="Banfield J.F."/>
        </authorList>
    </citation>
    <scope>NUCLEOTIDE SEQUENCE [LARGE SCALE GENOMIC DNA]</scope>
</reference>
<keyword evidence="3 9" id="KW-0963">Cytoplasm</keyword>
<keyword evidence="6 9" id="KW-0547">Nucleotide-binding</keyword>
<dbReference type="GO" id="GO:0005737">
    <property type="term" value="C:cytoplasm"/>
    <property type="evidence" value="ECO:0007669"/>
    <property type="project" value="UniProtKB-SubCell"/>
</dbReference>
<comment type="catalytic activity">
    <reaction evidence="9 10">
        <text>UDP-N-acetyl-alpha-D-muramoyl-L-alanine + D-glutamate + ATP = UDP-N-acetyl-alpha-D-muramoyl-L-alanyl-D-glutamate + ADP + phosphate + H(+)</text>
        <dbReference type="Rhea" id="RHEA:16429"/>
        <dbReference type="ChEBI" id="CHEBI:15378"/>
        <dbReference type="ChEBI" id="CHEBI:29986"/>
        <dbReference type="ChEBI" id="CHEBI:30616"/>
        <dbReference type="ChEBI" id="CHEBI:43474"/>
        <dbReference type="ChEBI" id="CHEBI:83898"/>
        <dbReference type="ChEBI" id="CHEBI:83900"/>
        <dbReference type="ChEBI" id="CHEBI:456216"/>
        <dbReference type="EC" id="6.3.2.9"/>
    </reaction>
</comment>
<dbReference type="InterPro" id="IPR013221">
    <property type="entry name" value="Mur_ligase_cen"/>
</dbReference>
<dbReference type="GO" id="GO:0005524">
    <property type="term" value="F:ATP binding"/>
    <property type="evidence" value="ECO:0007669"/>
    <property type="project" value="UniProtKB-UniRule"/>
</dbReference>
<keyword evidence="9 10" id="KW-0133">Cell shape</keyword>
<keyword evidence="9 10" id="KW-0961">Cell wall biogenesis/degradation</keyword>
<evidence type="ECO:0000256" key="3">
    <source>
        <dbReference type="ARBA" id="ARBA00022490"/>
    </source>
</evidence>
<dbReference type="EMBL" id="MGAF01000004">
    <property type="protein sequence ID" value="OGK42767.1"/>
    <property type="molecule type" value="Genomic_DNA"/>
</dbReference>
<dbReference type="NCBIfam" id="TIGR01087">
    <property type="entry name" value="murD"/>
    <property type="match status" value="1"/>
</dbReference>
<keyword evidence="9 10" id="KW-0573">Peptidoglycan synthesis</keyword>
<feature type="domain" description="Mur ligase central" evidence="12">
    <location>
        <begin position="119"/>
        <end position="250"/>
    </location>
</feature>
<evidence type="ECO:0000256" key="9">
    <source>
        <dbReference type="HAMAP-Rule" id="MF_00639"/>
    </source>
</evidence>
<feature type="binding site" evidence="9">
    <location>
        <begin position="121"/>
        <end position="127"/>
    </location>
    <ligand>
        <name>ATP</name>
        <dbReference type="ChEBI" id="CHEBI:30616"/>
    </ligand>
</feature>
<dbReference type="GO" id="GO:0008764">
    <property type="term" value="F:UDP-N-acetylmuramoylalanine-D-glutamate ligase activity"/>
    <property type="evidence" value="ECO:0007669"/>
    <property type="project" value="UniProtKB-UniRule"/>
</dbReference>
<keyword evidence="8 9" id="KW-0131">Cell cycle</keyword>
<dbReference type="GO" id="GO:0009252">
    <property type="term" value="P:peptidoglycan biosynthetic process"/>
    <property type="evidence" value="ECO:0007669"/>
    <property type="project" value="UniProtKB-UniRule"/>
</dbReference>
<dbReference type="InterPro" id="IPR036615">
    <property type="entry name" value="Mur_ligase_C_dom_sf"/>
</dbReference>
<dbReference type="Pfam" id="PF02875">
    <property type="entry name" value="Mur_ligase_C"/>
    <property type="match status" value="1"/>
</dbReference>
<comment type="similarity">
    <text evidence="9">Belongs to the MurCDEF family.</text>
</comment>
<evidence type="ECO:0000313" key="14">
    <source>
        <dbReference type="Proteomes" id="UP000179270"/>
    </source>
</evidence>
<dbReference type="PANTHER" id="PTHR43692:SF1">
    <property type="entry name" value="UDP-N-ACETYLMURAMOYLALANINE--D-GLUTAMATE LIGASE"/>
    <property type="match status" value="1"/>
</dbReference>
<evidence type="ECO:0000256" key="2">
    <source>
        <dbReference type="ARBA" id="ARBA00004752"/>
    </source>
</evidence>
<dbReference type="GO" id="GO:0051301">
    <property type="term" value="P:cell division"/>
    <property type="evidence" value="ECO:0007669"/>
    <property type="project" value="UniProtKB-KW"/>
</dbReference>
<evidence type="ECO:0000256" key="6">
    <source>
        <dbReference type="ARBA" id="ARBA00022741"/>
    </source>
</evidence>
<dbReference type="GO" id="GO:0008360">
    <property type="term" value="P:regulation of cell shape"/>
    <property type="evidence" value="ECO:0007669"/>
    <property type="project" value="UniProtKB-KW"/>
</dbReference>
<evidence type="ECO:0000256" key="8">
    <source>
        <dbReference type="ARBA" id="ARBA00023306"/>
    </source>
</evidence>
<dbReference type="UniPathway" id="UPA00219"/>
<evidence type="ECO:0000256" key="7">
    <source>
        <dbReference type="ARBA" id="ARBA00022840"/>
    </source>
</evidence>
<evidence type="ECO:0000259" key="12">
    <source>
        <dbReference type="Pfam" id="PF08245"/>
    </source>
</evidence>
<comment type="subcellular location">
    <subcellularLocation>
        <location evidence="1 9 10">Cytoplasm</location>
    </subcellularLocation>
</comment>
<dbReference type="Gene3D" id="3.90.190.20">
    <property type="entry name" value="Mur ligase, C-terminal domain"/>
    <property type="match status" value="1"/>
</dbReference>
<dbReference type="SUPFAM" id="SSF53244">
    <property type="entry name" value="MurD-like peptide ligases, peptide-binding domain"/>
    <property type="match status" value="1"/>
</dbReference>
<dbReference type="InterPro" id="IPR005762">
    <property type="entry name" value="MurD"/>
</dbReference>
<dbReference type="PROSITE" id="PS01011">
    <property type="entry name" value="FOLYLPOLYGLU_SYNT_1"/>
    <property type="match status" value="1"/>
</dbReference>
<protein>
    <recommendedName>
        <fullName evidence="9 10">UDP-N-acetylmuramoylalanine--D-glutamate ligase</fullName>
        <ecNumber evidence="9 10">6.3.2.9</ecNumber>
    </recommendedName>
    <alternativeName>
        <fullName evidence="9">D-glutamic acid-adding enzyme</fullName>
    </alternativeName>
    <alternativeName>
        <fullName evidence="9">UDP-N-acetylmuramoyl-L-alanyl-D-glutamate synthetase</fullName>
    </alternativeName>
</protein>
<evidence type="ECO:0000256" key="4">
    <source>
        <dbReference type="ARBA" id="ARBA00022598"/>
    </source>
</evidence>
<dbReference type="SUPFAM" id="SSF53623">
    <property type="entry name" value="MurD-like peptide ligases, catalytic domain"/>
    <property type="match status" value="1"/>
</dbReference>
<dbReference type="Pfam" id="PF08245">
    <property type="entry name" value="Mur_ligase_M"/>
    <property type="match status" value="1"/>
</dbReference>
<dbReference type="GO" id="GO:0004326">
    <property type="term" value="F:tetrahydrofolylpolyglutamate synthase activity"/>
    <property type="evidence" value="ECO:0007669"/>
    <property type="project" value="InterPro"/>
</dbReference>
<comment type="pathway">
    <text evidence="2 9 10">Cell wall biogenesis; peptidoglycan biosynthesis.</text>
</comment>
<dbReference type="InterPro" id="IPR036565">
    <property type="entry name" value="Mur-like_cat_sf"/>
</dbReference>